<dbReference type="GeneID" id="38344285"/>
<dbReference type="AlphaFoldDB" id="A0A385G2C0"/>
<reference evidence="2" key="1">
    <citation type="journal article" date="2018" name="Mitochondrial DNA Part B Resour">
        <title>The complete mitochondrial genome of a tertiary relict evergreen woody plant Ammopiptanthus mongolicus.</title>
        <authorList>
            <person name="Yu T."/>
            <person name="Sun L."/>
            <person name="Cui H."/>
            <person name="Liu S."/>
            <person name="Men J."/>
            <person name="Chen S."/>
            <person name="Chen Y."/>
            <person name="Lu C."/>
        </authorList>
    </citation>
    <scope>NUCLEOTIDE SEQUENCE</scope>
</reference>
<gene>
    <name evidence="2" type="primary">orf110b</name>
</gene>
<keyword evidence="2" id="KW-0496">Mitochondrion</keyword>
<feature type="region of interest" description="Disordered" evidence="1">
    <location>
        <begin position="290"/>
        <end position="314"/>
    </location>
</feature>
<feature type="compositionally biased region" description="Polar residues" evidence="1">
    <location>
        <begin position="300"/>
        <end position="311"/>
    </location>
</feature>
<dbReference type="RefSeq" id="YP_009526579.1">
    <property type="nucleotide sequence ID" value="NC_039660.1"/>
</dbReference>
<accession>A0A385G2C0</accession>
<sequence length="589" mass="64881">MRITTRWIPTQSSLFRPSKITKAPFGTTSPLTTNQQTSSGWVLPASGRSEQQGKPRRRFYSWAAVSRSRGRSAPCPRRWVICSHKFLLQSDLAGERSQFAAENKTASERTFVRFFSTKHGSLRITVGRWLPKETPIRSAPQLGGIYLIPITRRGTTARATRLNINVATGAILKREKLALLGEIGSFRINFKPSARGCNNPNDPTTSGPFRRCTKAITLRSASTKKATPSRSGRIIPSISAGTAMDDLPFIQKGLHLAFSRAQSELVSVGAELIGARDFLKRVQGSDVKVTPRSGMGLSKGGNSPSLSQASNAKLDEPRQRKIGLWKRDDIRTMHNSVTCGKGFSVIGGHSIKGLDPALASVSTTGLHSTLSFRSSVLGPGIRKDGKETTTPDRCPRDAILANAYCPTTSFRSKRSSPISNTTEMQFHSSEEGKMTIGKKELNLRLAPETLGRNAALDPAQIRSRAVTGFEPMALCTQNRCADQTALHLVSPPSAYRSTRSMNTRTELAHPFGHRDARTNPIFASDPTRREHRVKPSPYPPELNSYLLRLVEKGESPGNWTVTLLLHYGEVHFRHDRSTSYRSARRTRLA</sequence>
<geneLocation type="mitochondrion" evidence="2"/>
<feature type="compositionally biased region" description="Polar residues" evidence="1">
    <location>
        <begin position="26"/>
        <end position="40"/>
    </location>
</feature>
<evidence type="ECO:0000256" key="1">
    <source>
        <dbReference type="SAM" id="MobiDB-lite"/>
    </source>
</evidence>
<organism evidence="2">
    <name type="scientific">Ammopiptanthus mongolicus</name>
    <name type="common">Piptanthus mongolicus</name>
    <dbReference type="NCBI Taxonomy" id="126911"/>
    <lineage>
        <taxon>Eukaryota</taxon>
        <taxon>Viridiplantae</taxon>
        <taxon>Streptophyta</taxon>
        <taxon>Embryophyta</taxon>
        <taxon>Tracheophyta</taxon>
        <taxon>Spermatophyta</taxon>
        <taxon>Magnoliopsida</taxon>
        <taxon>eudicotyledons</taxon>
        <taxon>Gunneridae</taxon>
        <taxon>Pentapetalae</taxon>
        <taxon>rosids</taxon>
        <taxon>fabids</taxon>
        <taxon>Fabales</taxon>
        <taxon>Fabaceae</taxon>
        <taxon>Papilionoideae</taxon>
        <taxon>50 kb inversion clade</taxon>
        <taxon>genistoids sensu lato</taxon>
        <taxon>core genistoids</taxon>
        <taxon>Sophoreae</taxon>
        <taxon>Ammopiptanthus</taxon>
    </lineage>
</organism>
<name>A0A385G2C0_AMMMO</name>
<dbReference type="EMBL" id="MF683210">
    <property type="protein sequence ID" value="AXV54338.1"/>
    <property type="molecule type" value="Genomic_DNA"/>
</dbReference>
<feature type="region of interest" description="Disordered" evidence="1">
    <location>
        <begin position="25"/>
        <end position="54"/>
    </location>
</feature>
<feature type="region of interest" description="Disordered" evidence="1">
    <location>
        <begin position="412"/>
        <end position="433"/>
    </location>
</feature>
<evidence type="ECO:0000313" key="2">
    <source>
        <dbReference type="EMBL" id="AXV54338.1"/>
    </source>
</evidence>
<feature type="compositionally biased region" description="Polar residues" evidence="1">
    <location>
        <begin position="412"/>
        <end position="427"/>
    </location>
</feature>
<proteinExistence type="predicted"/>
<protein>
    <submittedName>
        <fullName evidence="2">Uncharacterized protein</fullName>
    </submittedName>
</protein>